<dbReference type="GO" id="GO:0071972">
    <property type="term" value="F:peptidoglycan L,D-transpeptidase activity"/>
    <property type="evidence" value="ECO:0007669"/>
    <property type="project" value="TreeGrafter"/>
</dbReference>
<reference evidence="3" key="1">
    <citation type="submission" date="2009-10" db="EMBL/GenBank/DDBJ databases">
        <title>Diversity of trophic interactions inside an arsenic-rich microbial ecosystem.</title>
        <authorList>
            <person name="Bertin P.N."/>
            <person name="Heinrich-Salmeron A."/>
            <person name="Pelletier E."/>
            <person name="Goulhen-Chollet F."/>
            <person name="Arsene-Ploetze F."/>
            <person name="Gallien S."/>
            <person name="Calteau A."/>
            <person name="Vallenet D."/>
            <person name="Casiot C."/>
            <person name="Chane-Woon-Ming B."/>
            <person name="Giloteaux L."/>
            <person name="Barakat M."/>
            <person name="Bonnefoy V."/>
            <person name="Bruneel O."/>
            <person name="Chandler M."/>
            <person name="Cleiss J."/>
            <person name="Duran R."/>
            <person name="Elbaz-Poulichet F."/>
            <person name="Fonknechten N."/>
            <person name="Lauga B."/>
            <person name="Mornico D."/>
            <person name="Ortet P."/>
            <person name="Schaeffer C."/>
            <person name="Siguier P."/>
            <person name="Alexander Thil Smith A."/>
            <person name="Van Dorsselaer A."/>
            <person name="Weissenbach J."/>
            <person name="Medigue C."/>
            <person name="Le Paslier D."/>
        </authorList>
    </citation>
    <scope>NUCLEOTIDE SEQUENCE</scope>
</reference>
<dbReference type="InterPro" id="IPR001460">
    <property type="entry name" value="PCN-bd_Tpept"/>
</dbReference>
<dbReference type="SUPFAM" id="SSF56519">
    <property type="entry name" value="Penicillin binding protein dimerisation domain"/>
    <property type="match status" value="1"/>
</dbReference>
<name>E6PDV9_9ZZZZ</name>
<organism evidence="3">
    <name type="scientific">mine drainage metagenome</name>
    <dbReference type="NCBI Taxonomy" id="410659"/>
    <lineage>
        <taxon>unclassified sequences</taxon>
        <taxon>metagenomes</taxon>
        <taxon>ecological metagenomes</taxon>
    </lineage>
</organism>
<dbReference type="InterPro" id="IPR054120">
    <property type="entry name" value="PBPA_dimer"/>
</dbReference>
<dbReference type="AlphaFoldDB" id="E6PDV9"/>
<dbReference type="InterPro" id="IPR050515">
    <property type="entry name" value="Beta-lactam/transpept"/>
</dbReference>
<evidence type="ECO:0000313" key="3">
    <source>
        <dbReference type="EMBL" id="CBH74644.1"/>
    </source>
</evidence>
<evidence type="ECO:0000259" key="1">
    <source>
        <dbReference type="Pfam" id="PF00905"/>
    </source>
</evidence>
<dbReference type="InterPro" id="IPR036138">
    <property type="entry name" value="PBP_dimer_sf"/>
</dbReference>
<dbReference type="GO" id="GO:0008658">
    <property type="term" value="F:penicillin binding"/>
    <property type="evidence" value="ECO:0007669"/>
    <property type="project" value="InterPro"/>
</dbReference>
<comment type="caution">
    <text evidence="3">The sequence shown here is derived from an EMBL/GenBank/DDBJ whole genome shotgun (WGS) entry which is preliminary data.</text>
</comment>
<keyword evidence="3" id="KW-0808">Transferase</keyword>
<dbReference type="Pfam" id="PF21922">
    <property type="entry name" value="PBP_dimer_2"/>
    <property type="match status" value="1"/>
</dbReference>
<feature type="domain" description="Penicillin-binding protein transpeptidase" evidence="1">
    <location>
        <begin position="157"/>
        <end position="458"/>
    </location>
</feature>
<dbReference type="EMBL" id="CABL01000002">
    <property type="protein sequence ID" value="CBH74644.1"/>
    <property type="molecule type" value="Genomic_DNA"/>
</dbReference>
<dbReference type="GO" id="GO:0071555">
    <property type="term" value="P:cell wall organization"/>
    <property type="evidence" value="ECO:0007669"/>
    <property type="project" value="TreeGrafter"/>
</dbReference>
<dbReference type="PANTHER" id="PTHR30627:SF24">
    <property type="entry name" value="PENICILLIN-BINDING PROTEIN 4B"/>
    <property type="match status" value="1"/>
</dbReference>
<dbReference type="Gene3D" id="3.40.710.10">
    <property type="entry name" value="DD-peptidase/beta-lactamase superfamily"/>
    <property type="match status" value="1"/>
</dbReference>
<dbReference type="GO" id="GO:0016757">
    <property type="term" value="F:glycosyltransferase activity"/>
    <property type="evidence" value="ECO:0007669"/>
    <property type="project" value="UniProtKB-KW"/>
</dbReference>
<dbReference type="GO" id="GO:0005886">
    <property type="term" value="C:plasma membrane"/>
    <property type="evidence" value="ECO:0007669"/>
    <property type="project" value="TreeGrafter"/>
</dbReference>
<accession>E6PDV9</accession>
<proteinExistence type="predicted"/>
<dbReference type="InterPro" id="IPR012338">
    <property type="entry name" value="Beta-lactam/transpept-like"/>
</dbReference>
<dbReference type="Gene3D" id="3.90.1310.10">
    <property type="entry name" value="Penicillin-binding protein 2a (Domain 2)"/>
    <property type="match status" value="1"/>
</dbReference>
<dbReference type="Pfam" id="PF00905">
    <property type="entry name" value="Transpeptidase"/>
    <property type="match status" value="1"/>
</dbReference>
<gene>
    <name evidence="3" type="ORF">CARN1_1747</name>
</gene>
<keyword evidence="3" id="KW-0328">Glycosyltransferase</keyword>
<protein>
    <submittedName>
        <fullName evidence="3">Putative Peptidoglycan glycosyltransferase</fullName>
        <ecNumber evidence="3">2.4.1.129</ecNumber>
    </submittedName>
</protein>
<dbReference type="EC" id="2.4.1.129" evidence="3"/>
<dbReference type="PANTHER" id="PTHR30627">
    <property type="entry name" value="PEPTIDOGLYCAN D,D-TRANSPEPTIDASE"/>
    <property type="match status" value="1"/>
</dbReference>
<dbReference type="SUPFAM" id="SSF56601">
    <property type="entry name" value="beta-lactamase/transpeptidase-like"/>
    <property type="match status" value="1"/>
</dbReference>
<feature type="domain" description="Penicillin binding protein A dimerisation" evidence="2">
    <location>
        <begin position="51"/>
        <end position="104"/>
    </location>
</feature>
<evidence type="ECO:0000259" key="2">
    <source>
        <dbReference type="Pfam" id="PF21922"/>
    </source>
</evidence>
<sequence>MNQRSLGRISALFTLLFLALAARFAWLQLVDAPRIAANRSNPRRAFIAVGRGRILAADGSILAATDGTRRSYPMGAALAQVVGYASRRYGTAGLERAYDALLAAPAFSANPLQQIRDFAASFARIAPRTGDDLVTTIQPKIETRLASLLARHARAAGVVLDPRNGAVLAIASVPSFDPNTMNETFSATLRAKDSPLLDRALEGLYPPGSTFKMLTASAAIDSGSVGMNDVFQDPGYLMIGKARLHDNDYEATGAGTIVKAFALSSNVDFAQIVLRTGAPTFYRYLRRYGVGDSLDFQLPTARAYVPRESHIWAGELAQMGFGQGALLVTPMQIATIAATIANGGVEERPFIVRAIERRGRILTRTPVGPLGSPVSAQTAANVTKMMEAVVAWGTGTTAQLPGVTVAGKTGTATNPHGAPDSWFVCFAPAQSPRIVVAIVVENAGYGATVAAPIAREVLARALSVITK</sequence>